<organism evidence="8 9">
    <name type="scientific">Rhizophlyctis rosea</name>
    <dbReference type="NCBI Taxonomy" id="64517"/>
    <lineage>
        <taxon>Eukaryota</taxon>
        <taxon>Fungi</taxon>
        <taxon>Fungi incertae sedis</taxon>
        <taxon>Chytridiomycota</taxon>
        <taxon>Chytridiomycota incertae sedis</taxon>
        <taxon>Chytridiomycetes</taxon>
        <taxon>Rhizophlyctidales</taxon>
        <taxon>Rhizophlyctidaceae</taxon>
        <taxon>Rhizophlyctis</taxon>
    </lineage>
</organism>
<feature type="transmembrane region" description="Helical" evidence="6">
    <location>
        <begin position="506"/>
        <end position="530"/>
    </location>
</feature>
<feature type="compositionally biased region" description="Gly residues" evidence="5">
    <location>
        <begin position="211"/>
        <end position="223"/>
    </location>
</feature>
<dbReference type="Proteomes" id="UP001212841">
    <property type="component" value="Unassembled WGS sequence"/>
</dbReference>
<evidence type="ECO:0000256" key="6">
    <source>
        <dbReference type="SAM" id="Phobius"/>
    </source>
</evidence>
<keyword evidence="7" id="KW-0732">Signal</keyword>
<feature type="compositionally biased region" description="Acidic residues" evidence="5">
    <location>
        <begin position="90"/>
        <end position="108"/>
    </location>
</feature>
<keyword evidence="4 6" id="KW-0472">Membrane</keyword>
<dbReference type="EMBL" id="JADGJD010001237">
    <property type="protein sequence ID" value="KAJ3045315.1"/>
    <property type="molecule type" value="Genomic_DNA"/>
</dbReference>
<evidence type="ECO:0000256" key="3">
    <source>
        <dbReference type="ARBA" id="ARBA00022989"/>
    </source>
</evidence>
<dbReference type="PANTHER" id="PTHR15549:SF26">
    <property type="entry name" value="AXIAL BUDDING PATTERN PROTEIN 2-RELATED"/>
    <property type="match status" value="1"/>
</dbReference>
<keyword evidence="9" id="KW-1185">Reference proteome</keyword>
<comment type="caution">
    <text evidence="8">The sequence shown here is derived from an EMBL/GenBank/DDBJ whole genome shotgun (WGS) entry which is preliminary data.</text>
</comment>
<feature type="compositionally biased region" description="Low complexity" evidence="5">
    <location>
        <begin position="583"/>
        <end position="594"/>
    </location>
</feature>
<comment type="subcellular location">
    <subcellularLocation>
        <location evidence="1">Membrane</location>
        <topology evidence="1">Single-pass membrane protein</topology>
    </subcellularLocation>
</comment>
<feature type="signal peptide" evidence="7">
    <location>
        <begin position="1"/>
        <end position="19"/>
    </location>
</feature>
<feature type="chain" id="PRO_5042158688" evidence="7">
    <location>
        <begin position="20"/>
        <end position="614"/>
    </location>
</feature>
<sequence length="614" mass="64484">MKAQFLLAVALASASLVAAFPPEGPGFRGGKGKGIGFGGKKGGIGLGKKGGFGLGGKKGGFGLGGKKGGFGLGGKKGGFGFGGKKWKREEEDEDNEVAVADTEDLEDDDEIEVAGGKKIGNNQNHHAAKKNTNNNKAANAKNTHQATNANNLNKQNTKANEANKKNFANNQLNKSNKNTKNDFNSKNAQAQNNANTANKKSGNNNFQNDFGLGGWGGKGGFGKGKGKWRRDVEDADDEDIEVAGGKKLANNFNTGAKQFNNNNDKATNFQNANSATNANTVNAKNTKANDANTKNVANNQLNKSNKNTKNANNAKNTKATNNANAGTKKGTQNDNWFGGLGGWGTISQVRSWPGTCTSNCTNSAEGAAKSILTKCTTDPLPDLALTTFSSAVPDTTGKGKPFYFVSRYDTDCNLLWHNLGLADGETCVTDGDEDSMTLKAYSSNATFGARFFLGKECRVLNDTGILRERNPPGVQMSCTGSSTQNWRYYMLNVTVEDGGKGGGSNVGAIAGGVVGGVVVLAIAGVAIWWFRKKGKEMDQGQLPQVGQSAYPQGGYPQQAQPLMYAPPPGQPYAQTDKPTGFYSPPSTASPVSAPHISSQPAGPVVADIPEFHVK</sequence>
<feature type="region of interest" description="Disordered" evidence="5">
    <location>
        <begin position="162"/>
        <end position="230"/>
    </location>
</feature>
<protein>
    <submittedName>
        <fullName evidence="8">Uncharacterized protein</fullName>
    </submittedName>
</protein>
<keyword evidence="3 6" id="KW-1133">Transmembrane helix</keyword>
<evidence type="ECO:0000256" key="5">
    <source>
        <dbReference type="SAM" id="MobiDB-lite"/>
    </source>
</evidence>
<dbReference type="PANTHER" id="PTHR15549">
    <property type="entry name" value="PAIRED IMMUNOGLOBULIN-LIKE TYPE 2 RECEPTOR"/>
    <property type="match status" value="1"/>
</dbReference>
<keyword evidence="2 6" id="KW-0812">Transmembrane</keyword>
<evidence type="ECO:0000313" key="9">
    <source>
        <dbReference type="Proteomes" id="UP001212841"/>
    </source>
</evidence>
<dbReference type="InterPro" id="IPR051694">
    <property type="entry name" value="Immunoregulatory_rcpt-like"/>
</dbReference>
<feature type="region of interest" description="Disordered" evidence="5">
    <location>
        <begin position="293"/>
        <end position="334"/>
    </location>
</feature>
<feature type="compositionally biased region" description="Low complexity" evidence="5">
    <location>
        <begin position="293"/>
        <end position="330"/>
    </location>
</feature>
<dbReference type="GO" id="GO:0071944">
    <property type="term" value="C:cell periphery"/>
    <property type="evidence" value="ECO:0007669"/>
    <property type="project" value="UniProtKB-ARBA"/>
</dbReference>
<dbReference type="AlphaFoldDB" id="A0AAD5S745"/>
<name>A0AAD5S745_9FUNG</name>
<evidence type="ECO:0000313" key="8">
    <source>
        <dbReference type="EMBL" id="KAJ3045315.1"/>
    </source>
</evidence>
<reference evidence="8" key="1">
    <citation type="submission" date="2020-05" db="EMBL/GenBank/DDBJ databases">
        <title>Phylogenomic resolution of chytrid fungi.</title>
        <authorList>
            <person name="Stajich J.E."/>
            <person name="Amses K."/>
            <person name="Simmons R."/>
            <person name="Seto K."/>
            <person name="Myers J."/>
            <person name="Bonds A."/>
            <person name="Quandt C.A."/>
            <person name="Barry K."/>
            <person name="Liu P."/>
            <person name="Grigoriev I."/>
            <person name="Longcore J.E."/>
            <person name="James T.Y."/>
        </authorList>
    </citation>
    <scope>NUCLEOTIDE SEQUENCE</scope>
    <source>
        <strain evidence="8">JEL0318</strain>
    </source>
</reference>
<accession>A0AAD5S745</accession>
<evidence type="ECO:0000256" key="1">
    <source>
        <dbReference type="ARBA" id="ARBA00004167"/>
    </source>
</evidence>
<evidence type="ECO:0000256" key="4">
    <source>
        <dbReference type="ARBA" id="ARBA00023136"/>
    </source>
</evidence>
<feature type="compositionally biased region" description="Low complexity" evidence="5">
    <location>
        <begin position="184"/>
        <end position="201"/>
    </location>
</feature>
<feature type="region of interest" description="Disordered" evidence="5">
    <location>
        <begin position="565"/>
        <end position="607"/>
    </location>
</feature>
<proteinExistence type="predicted"/>
<evidence type="ECO:0000256" key="2">
    <source>
        <dbReference type="ARBA" id="ARBA00022692"/>
    </source>
</evidence>
<gene>
    <name evidence="8" type="ORF">HK097_001234</name>
</gene>
<feature type="region of interest" description="Disordered" evidence="5">
    <location>
        <begin position="81"/>
        <end position="108"/>
    </location>
</feature>
<evidence type="ECO:0000256" key="7">
    <source>
        <dbReference type="SAM" id="SignalP"/>
    </source>
</evidence>
<feature type="compositionally biased region" description="Polar residues" evidence="5">
    <location>
        <begin position="171"/>
        <end position="182"/>
    </location>
</feature>
<dbReference type="GO" id="GO:0016020">
    <property type="term" value="C:membrane"/>
    <property type="evidence" value="ECO:0007669"/>
    <property type="project" value="UniProtKB-SubCell"/>
</dbReference>